<organism evidence="2 3">
    <name type="scientific">Paracoccus fontiphilus</name>
    <dbReference type="NCBI Taxonomy" id="1815556"/>
    <lineage>
        <taxon>Bacteria</taxon>
        <taxon>Pseudomonadati</taxon>
        <taxon>Pseudomonadota</taxon>
        <taxon>Alphaproteobacteria</taxon>
        <taxon>Rhodobacterales</taxon>
        <taxon>Paracoccaceae</taxon>
        <taxon>Paracoccus</taxon>
    </lineage>
</organism>
<keyword evidence="1" id="KW-1133">Transmembrane helix</keyword>
<comment type="caution">
    <text evidence="2">The sequence shown here is derived from an EMBL/GenBank/DDBJ whole genome shotgun (WGS) entry which is preliminary data.</text>
</comment>
<sequence>MIGCVLTRWQPVIGDPTWQGWATVLVYLATMGLALAAASRTRPAATQGRERTFWLITALIMAALAVNKQLDLQSALTAAGRCLAQAQGWYDRRRPVQIGFLVGLAVLALLFLVILRKLLRGSLSRNLLPIFGLVFVCAFVLMRAIGFHHADRLLGLPVLGLRANTALEWIGPVLISLGAVRLLRSGGR</sequence>
<feature type="transmembrane region" description="Helical" evidence="1">
    <location>
        <begin position="127"/>
        <end position="146"/>
    </location>
</feature>
<protein>
    <recommendedName>
        <fullName evidence="4">Isopropylmalate isomerase</fullName>
    </recommendedName>
</protein>
<evidence type="ECO:0000256" key="1">
    <source>
        <dbReference type="SAM" id="Phobius"/>
    </source>
</evidence>
<dbReference type="Proteomes" id="UP001595557">
    <property type="component" value="Unassembled WGS sequence"/>
</dbReference>
<proteinExistence type="predicted"/>
<evidence type="ECO:0000313" key="2">
    <source>
        <dbReference type="EMBL" id="MFC3169432.1"/>
    </source>
</evidence>
<name>A0ABV7IL58_9RHOB</name>
<accession>A0ABV7IL58</accession>
<gene>
    <name evidence="2" type="ORF">ACFOD7_15365</name>
</gene>
<feature type="transmembrane region" description="Helical" evidence="1">
    <location>
        <begin position="51"/>
        <end position="67"/>
    </location>
</feature>
<keyword evidence="1" id="KW-0472">Membrane</keyword>
<evidence type="ECO:0000313" key="3">
    <source>
        <dbReference type="Proteomes" id="UP001595557"/>
    </source>
</evidence>
<feature type="transmembrane region" description="Helical" evidence="1">
    <location>
        <begin position="20"/>
        <end position="39"/>
    </location>
</feature>
<keyword evidence="3" id="KW-1185">Reference proteome</keyword>
<reference evidence="3" key="1">
    <citation type="journal article" date="2019" name="Int. J. Syst. Evol. Microbiol.">
        <title>The Global Catalogue of Microorganisms (GCM) 10K type strain sequencing project: providing services to taxonomists for standard genome sequencing and annotation.</title>
        <authorList>
            <consortium name="The Broad Institute Genomics Platform"/>
            <consortium name="The Broad Institute Genome Sequencing Center for Infectious Disease"/>
            <person name="Wu L."/>
            <person name="Ma J."/>
        </authorList>
    </citation>
    <scope>NUCLEOTIDE SEQUENCE [LARGE SCALE GENOMIC DNA]</scope>
    <source>
        <strain evidence="3">KCTC 52239</strain>
    </source>
</reference>
<evidence type="ECO:0008006" key="4">
    <source>
        <dbReference type="Google" id="ProtNLM"/>
    </source>
</evidence>
<feature type="transmembrane region" description="Helical" evidence="1">
    <location>
        <begin position="96"/>
        <end position="115"/>
    </location>
</feature>
<dbReference type="EMBL" id="JBHRTE010000064">
    <property type="protein sequence ID" value="MFC3169432.1"/>
    <property type="molecule type" value="Genomic_DNA"/>
</dbReference>
<feature type="transmembrane region" description="Helical" evidence="1">
    <location>
        <begin position="166"/>
        <end position="183"/>
    </location>
</feature>
<dbReference type="RefSeq" id="WP_207469666.1">
    <property type="nucleotide sequence ID" value="NZ_JAFNAW010000030.1"/>
</dbReference>
<keyword evidence="1" id="KW-0812">Transmembrane</keyword>